<dbReference type="InterPro" id="IPR009010">
    <property type="entry name" value="Asp_de-COase-like_dom_sf"/>
</dbReference>
<dbReference type="EMBL" id="CP097320">
    <property type="protein sequence ID" value="UQX12866.1"/>
    <property type="molecule type" value="Genomic_DNA"/>
</dbReference>
<dbReference type="Gene3D" id="3.40.50.80">
    <property type="entry name" value="Nucleotide-binding domain of ferredoxin-NADP reductase (FNR) module"/>
    <property type="match status" value="1"/>
</dbReference>
<evidence type="ECO:0000313" key="11">
    <source>
        <dbReference type="EMBL" id="UQX12866.1"/>
    </source>
</evidence>
<feature type="region of interest" description="Disordered" evidence="8">
    <location>
        <begin position="468"/>
        <end position="491"/>
    </location>
</feature>
<dbReference type="SUPFAM" id="SSF52218">
    <property type="entry name" value="Flavoproteins"/>
    <property type="match status" value="1"/>
</dbReference>
<evidence type="ECO:0000256" key="4">
    <source>
        <dbReference type="ARBA" id="ARBA00022643"/>
    </source>
</evidence>
<dbReference type="PANTHER" id="PTHR19384:SF128">
    <property type="entry name" value="NADPH OXIDOREDUCTASE A"/>
    <property type="match status" value="1"/>
</dbReference>
<dbReference type="Pfam" id="PF00667">
    <property type="entry name" value="FAD_binding_1"/>
    <property type="match status" value="1"/>
</dbReference>
<comment type="cofactor">
    <cofactor evidence="1">
        <name>FMN</name>
        <dbReference type="ChEBI" id="CHEBI:58210"/>
    </cofactor>
</comment>
<feature type="domain" description="Molybdopterin dinucleotide-binding" evidence="10">
    <location>
        <begin position="2"/>
        <end position="70"/>
    </location>
</feature>
<dbReference type="InterPro" id="IPR017938">
    <property type="entry name" value="Riboflavin_synthase-like_b-brl"/>
</dbReference>
<evidence type="ECO:0000256" key="8">
    <source>
        <dbReference type="SAM" id="MobiDB-lite"/>
    </source>
</evidence>
<name>A0ABY4QQG1_9MYCO</name>
<keyword evidence="5" id="KW-0274">FAD</keyword>
<dbReference type="SUPFAM" id="SSF50692">
    <property type="entry name" value="ADC-like"/>
    <property type="match status" value="1"/>
</dbReference>
<evidence type="ECO:0000256" key="7">
    <source>
        <dbReference type="ARBA" id="ARBA00023002"/>
    </source>
</evidence>
<dbReference type="InterPro" id="IPR001709">
    <property type="entry name" value="Flavoprot_Pyr_Nucl_cyt_Rdtase"/>
</dbReference>
<gene>
    <name evidence="11" type="ORF">M5I08_01590</name>
</gene>
<comment type="cofactor">
    <cofactor evidence="2">
        <name>FAD</name>
        <dbReference type="ChEBI" id="CHEBI:57692"/>
    </cofactor>
</comment>
<evidence type="ECO:0000313" key="12">
    <source>
        <dbReference type="Proteomes" id="UP001056610"/>
    </source>
</evidence>
<dbReference type="Pfam" id="PF01568">
    <property type="entry name" value="Molydop_binding"/>
    <property type="match status" value="1"/>
</dbReference>
<reference evidence="11" key="1">
    <citation type="submission" date="2022-05" db="EMBL/GenBank/DDBJ databases">
        <title>A methanotrophic Mycobacterium dominates a cave microbial ecosystem.</title>
        <authorList>
            <person name="Van Spanning R.J.M."/>
            <person name="Guan Q."/>
            <person name="Melkonian C."/>
            <person name="Gallant J."/>
            <person name="Polerecky L."/>
            <person name="Flot J.-F."/>
            <person name="Brandt B.W."/>
            <person name="Braster M."/>
            <person name="Iturbe Espinoza P."/>
            <person name="Aerts J."/>
            <person name="Meima-Franke M."/>
            <person name="Piersma S.R."/>
            <person name="Bunduc C."/>
            <person name="Ummels R."/>
            <person name="Pain A."/>
            <person name="Fleming E.J."/>
            <person name="van der Wel N."/>
            <person name="Gherman V.D."/>
            <person name="Sarbu S.M."/>
            <person name="Bodelier P.L.E."/>
            <person name="Bitter W."/>
        </authorList>
    </citation>
    <scope>NUCLEOTIDE SEQUENCE</scope>
    <source>
        <strain evidence="11">Sulfur Cave</strain>
    </source>
</reference>
<dbReference type="InterPro" id="IPR006657">
    <property type="entry name" value="MoPterin_dinucl-bd_dom"/>
</dbReference>
<dbReference type="InterPro" id="IPR039261">
    <property type="entry name" value="FNR_nucleotide-bd"/>
</dbReference>
<dbReference type="Gene3D" id="1.20.990.10">
    <property type="entry name" value="NADPH-cytochrome p450 Reductase, Chain A, domain 3"/>
    <property type="match status" value="1"/>
</dbReference>
<protein>
    <submittedName>
        <fullName evidence="11">Uncharacterized protein</fullName>
    </submittedName>
</protein>
<dbReference type="Proteomes" id="UP001056610">
    <property type="component" value="Chromosome"/>
</dbReference>
<organism evidence="11 12">
    <name type="scientific">Candidatus Mycobacterium methanotrophicum</name>
    <dbReference type="NCBI Taxonomy" id="2943498"/>
    <lineage>
        <taxon>Bacteria</taxon>
        <taxon>Bacillati</taxon>
        <taxon>Actinomycetota</taxon>
        <taxon>Actinomycetes</taxon>
        <taxon>Mycobacteriales</taxon>
        <taxon>Mycobacteriaceae</taxon>
        <taxon>Mycobacterium</taxon>
    </lineage>
</organism>
<evidence type="ECO:0000256" key="6">
    <source>
        <dbReference type="ARBA" id="ARBA00022857"/>
    </source>
</evidence>
<evidence type="ECO:0000259" key="10">
    <source>
        <dbReference type="Pfam" id="PF01568"/>
    </source>
</evidence>
<keyword evidence="6" id="KW-0521">NADP</keyword>
<keyword evidence="4" id="KW-0288">FMN</keyword>
<keyword evidence="3" id="KW-0285">Flavoprotein</keyword>
<keyword evidence="7" id="KW-0560">Oxidoreductase</keyword>
<dbReference type="PRINTS" id="PR00371">
    <property type="entry name" value="FPNCR"/>
</dbReference>
<feature type="domain" description="Sulfite reductase [NADPH] flavoprotein alpha-component-like FAD-binding" evidence="9">
    <location>
        <begin position="195"/>
        <end position="377"/>
    </location>
</feature>
<dbReference type="InterPro" id="IPR023173">
    <property type="entry name" value="NADPH_Cyt_P450_Rdtase_alpha"/>
</dbReference>
<evidence type="ECO:0000256" key="5">
    <source>
        <dbReference type="ARBA" id="ARBA00022827"/>
    </source>
</evidence>
<proteinExistence type="predicted"/>
<evidence type="ECO:0000259" key="9">
    <source>
        <dbReference type="Pfam" id="PF00667"/>
    </source>
</evidence>
<dbReference type="Gene3D" id="3.40.50.360">
    <property type="match status" value="1"/>
</dbReference>
<evidence type="ECO:0000256" key="2">
    <source>
        <dbReference type="ARBA" id="ARBA00001974"/>
    </source>
</evidence>
<keyword evidence="12" id="KW-1185">Reference proteome</keyword>
<dbReference type="Gene3D" id="2.40.30.10">
    <property type="entry name" value="Translation factors"/>
    <property type="match status" value="1"/>
</dbReference>
<sequence>MGVCDGDTTETRSRRGRALLDVVVDDAVRPGVCFAPVHWADAFGPDVAVNAVTNGAVDADSLQPEFTVCAVAVTAIETEASPTQLTPKAAAAPIEALAAALGPLPSLATLSEADLLGFSVLGFDDSSYADFRSFARKRDARLEHLGAHRIVDRVCCEPDFESTAQAWTDRVAAMLGEDSARPATPKHSVAPSYSRASPLRTTVASNVALCGADSDKDVRNVGIYLPEGTLEYGVGDALGVWPHNRPDAVAEFLDRTGLDGSVEVSVGDQAMPLVEALRARLDITRITPGLLRFVHQRHPADELQAVIEEPTQFAERTWRRQALDLLASHPVKAEVDERIGVLRPLTPRLNTISSSPLEDPTKVHVATSVVQFESSTAATDGGRGHNGANWLFFGERHQASEFYCRDELDAFARSGVRTRLDTASSGDSADKLYVQDRMQENAADLWTWSATVSTCTCAATLPAWRATSTRRSRVSSPSTVDGARSAPKPTCRRCQPRVVMCGMSIERRHP</sequence>
<dbReference type="SUPFAM" id="SSF63380">
    <property type="entry name" value="Riboflavin synthase domain-like"/>
    <property type="match status" value="1"/>
</dbReference>
<dbReference type="Gene3D" id="2.40.40.20">
    <property type="match status" value="1"/>
</dbReference>
<dbReference type="InterPro" id="IPR029039">
    <property type="entry name" value="Flavoprotein-like_sf"/>
</dbReference>
<dbReference type="InterPro" id="IPR003097">
    <property type="entry name" value="CysJ-like_FAD-binding"/>
</dbReference>
<dbReference type="SUPFAM" id="SSF52343">
    <property type="entry name" value="Ferredoxin reductase-like, C-terminal NADP-linked domain"/>
    <property type="match status" value="1"/>
</dbReference>
<evidence type="ECO:0000256" key="3">
    <source>
        <dbReference type="ARBA" id="ARBA00022630"/>
    </source>
</evidence>
<evidence type="ECO:0000256" key="1">
    <source>
        <dbReference type="ARBA" id="ARBA00001917"/>
    </source>
</evidence>
<dbReference type="RefSeq" id="WP_249763279.1">
    <property type="nucleotide sequence ID" value="NZ_CP097320.1"/>
</dbReference>
<accession>A0ABY4QQG1</accession>
<dbReference type="PANTHER" id="PTHR19384">
    <property type="entry name" value="NITRIC OXIDE SYNTHASE-RELATED"/>
    <property type="match status" value="1"/>
</dbReference>